<evidence type="ECO:0000256" key="1">
    <source>
        <dbReference type="ARBA" id="ARBA00022490"/>
    </source>
</evidence>
<dbReference type="EMBL" id="UHAP01000001">
    <property type="protein sequence ID" value="SUK32269.1"/>
    <property type="molecule type" value="Genomic_DNA"/>
</dbReference>
<evidence type="ECO:0000256" key="3">
    <source>
        <dbReference type="ARBA" id="ARBA00022603"/>
    </source>
</evidence>
<dbReference type="FunFam" id="3.30.950.10:FF:000002">
    <property type="entry name" value="Ribosomal RNA small subunit methyltransferase I"/>
    <property type="match status" value="1"/>
</dbReference>
<accession>A0A380DLX4</accession>
<evidence type="ECO:0000256" key="2">
    <source>
        <dbReference type="ARBA" id="ARBA00022552"/>
    </source>
</evidence>
<dbReference type="AlphaFoldDB" id="A0A380DLX4"/>
<evidence type="ECO:0000256" key="5">
    <source>
        <dbReference type="ARBA" id="ARBA00022691"/>
    </source>
</evidence>
<dbReference type="PANTHER" id="PTHR46111:SF1">
    <property type="entry name" value="RIBOSOMAL RNA SMALL SUBUNIT METHYLTRANSFERASE I"/>
    <property type="match status" value="1"/>
</dbReference>
<keyword evidence="3 7" id="KW-0489">Methyltransferase</keyword>
<dbReference type="EC" id="2.1.1.198" evidence="7"/>
<dbReference type="GO" id="GO:0008168">
    <property type="term" value="F:methyltransferase activity"/>
    <property type="evidence" value="ECO:0007669"/>
    <property type="project" value="UniProtKB-KW"/>
</dbReference>
<dbReference type="PANTHER" id="PTHR46111">
    <property type="entry name" value="RIBOSOMAL RNA SMALL SUBUNIT METHYLTRANSFERASE I"/>
    <property type="match status" value="1"/>
</dbReference>
<dbReference type="InterPro" id="IPR035996">
    <property type="entry name" value="4pyrrol_Methylase_sf"/>
</dbReference>
<dbReference type="GO" id="GO:0006364">
    <property type="term" value="P:rRNA processing"/>
    <property type="evidence" value="ECO:0007669"/>
    <property type="project" value="UniProtKB-KW"/>
</dbReference>
<keyword evidence="2" id="KW-0698">rRNA processing</keyword>
<gene>
    <name evidence="7" type="primary">rsmI_2</name>
    <name evidence="7" type="ORF">NCTC6133_00543</name>
</gene>
<dbReference type="Pfam" id="PF00590">
    <property type="entry name" value="TP_methylase"/>
    <property type="match status" value="1"/>
</dbReference>
<organism evidence="7 8">
    <name type="scientific">Staphylococcus aureus</name>
    <dbReference type="NCBI Taxonomy" id="1280"/>
    <lineage>
        <taxon>Bacteria</taxon>
        <taxon>Bacillati</taxon>
        <taxon>Bacillota</taxon>
        <taxon>Bacilli</taxon>
        <taxon>Bacillales</taxon>
        <taxon>Staphylococcaceae</taxon>
        <taxon>Staphylococcus</taxon>
    </lineage>
</organism>
<evidence type="ECO:0000313" key="8">
    <source>
        <dbReference type="Proteomes" id="UP000255091"/>
    </source>
</evidence>
<proteinExistence type="predicted"/>
<evidence type="ECO:0000313" key="7">
    <source>
        <dbReference type="EMBL" id="SUK32269.1"/>
    </source>
</evidence>
<protein>
    <submittedName>
        <fullName evidence="7">Tetrapyrrole (Corrin-Porphyrin) methylase family protein UPF0011</fullName>
        <ecNumber evidence="7">2.1.1.198</ecNumber>
    </submittedName>
</protein>
<evidence type="ECO:0000256" key="4">
    <source>
        <dbReference type="ARBA" id="ARBA00022679"/>
    </source>
</evidence>
<keyword evidence="1" id="KW-0963">Cytoplasm</keyword>
<dbReference type="GO" id="GO:0032259">
    <property type="term" value="P:methylation"/>
    <property type="evidence" value="ECO:0007669"/>
    <property type="project" value="UniProtKB-KW"/>
</dbReference>
<dbReference type="InterPro" id="IPR000878">
    <property type="entry name" value="4pyrrol_Mease"/>
</dbReference>
<dbReference type="Proteomes" id="UP000255091">
    <property type="component" value="Unassembled WGS sequence"/>
</dbReference>
<dbReference type="Gene3D" id="3.30.950.10">
    <property type="entry name" value="Methyltransferase, Cobalt-precorrin-4 Transmethylase, Domain 2"/>
    <property type="match status" value="1"/>
</dbReference>
<reference evidence="7 8" key="1">
    <citation type="submission" date="2018-06" db="EMBL/GenBank/DDBJ databases">
        <authorList>
            <consortium name="Pathogen Informatics"/>
            <person name="Doyle S."/>
        </authorList>
    </citation>
    <scope>NUCLEOTIDE SEQUENCE [LARGE SCALE GENOMIC DNA]</scope>
    <source>
        <strain evidence="7 8">NCTC6133</strain>
    </source>
</reference>
<feature type="domain" description="Tetrapyrrole methylase" evidence="6">
    <location>
        <begin position="11"/>
        <end position="83"/>
    </location>
</feature>
<keyword evidence="5" id="KW-0949">S-adenosyl-L-methionine</keyword>
<dbReference type="InterPro" id="IPR014776">
    <property type="entry name" value="4pyrrole_Mease_sub2"/>
</dbReference>
<dbReference type="InterPro" id="IPR008189">
    <property type="entry name" value="rRNA_ssu_MeTfrase_I"/>
</dbReference>
<name>A0A380DLX4_STAAU</name>
<sequence length="100" mass="11310">MASGLPSYVYTFLGFLPRKEKEKSAVLEQRMHENSTLIIYESPHRVTDTLKTIAKIDATRQVSLGRELTKKFEQVVTDDVTQLQALIQQGDVPLKGEFVS</sequence>
<dbReference type="SUPFAM" id="SSF53790">
    <property type="entry name" value="Tetrapyrrole methylase"/>
    <property type="match status" value="1"/>
</dbReference>
<evidence type="ECO:0000259" key="6">
    <source>
        <dbReference type="Pfam" id="PF00590"/>
    </source>
</evidence>
<keyword evidence="4 7" id="KW-0808">Transferase</keyword>